<dbReference type="InterPro" id="IPR002323">
    <property type="entry name" value="Cyt_CIE"/>
</dbReference>
<dbReference type="AlphaFoldDB" id="A0A7Z7HQI0"/>
<dbReference type="PANTHER" id="PTHR40942:SF4">
    <property type="entry name" value="CYTOCHROME C5"/>
    <property type="match status" value="1"/>
</dbReference>
<dbReference type="InterPro" id="IPR009056">
    <property type="entry name" value="Cyt_c-like_dom"/>
</dbReference>
<reference evidence="9" key="1">
    <citation type="submission" date="2017-03" db="EMBL/GenBank/DDBJ databases">
        <authorList>
            <consortium name="AG Boll"/>
        </authorList>
    </citation>
    <scope>NUCLEOTIDE SEQUENCE [LARGE SCALE GENOMIC DNA]</scope>
    <source>
        <strain evidence="9">Chol</strain>
    </source>
</reference>
<evidence type="ECO:0000256" key="6">
    <source>
        <dbReference type="PROSITE-ProRule" id="PRU00433"/>
    </source>
</evidence>
<keyword evidence="5 6" id="KW-0408">Iron</keyword>
<dbReference type="InterPro" id="IPR036909">
    <property type="entry name" value="Cyt_c-like_dom_sf"/>
</dbReference>
<dbReference type="Pfam" id="PF13442">
    <property type="entry name" value="Cytochrome_CBB3"/>
    <property type="match status" value="1"/>
</dbReference>
<dbReference type="RefSeq" id="WP_067170964.1">
    <property type="nucleotide sequence ID" value="NZ_LFZK01000002.1"/>
</dbReference>
<evidence type="ECO:0000313" key="10">
    <source>
        <dbReference type="Proteomes" id="UP000242886"/>
    </source>
</evidence>
<keyword evidence="4" id="KW-0249">Electron transport</keyword>
<feature type="domain" description="Cytochrome c" evidence="8">
    <location>
        <begin position="93"/>
        <end position="172"/>
    </location>
</feature>
<sequence length="181" mass="17908">MSIRAISALRDALPSRSLRPLALAGVLSLICAAGAAQAMGNKPQANDDEGIASRIQPVGRVVFADDATGTEAAGATAAAGADEAIAAAAGTDKPARPGDKVYNSTCSACHATGAAGAPMVGDKAAWQPRLAKGLDGLLKSAISGLNAMPPRGGSSATDLELARAIVYMANKSGGNLTEPAQ</sequence>
<evidence type="ECO:0000256" key="4">
    <source>
        <dbReference type="ARBA" id="ARBA00022982"/>
    </source>
</evidence>
<evidence type="ECO:0000256" key="1">
    <source>
        <dbReference type="ARBA" id="ARBA00022448"/>
    </source>
</evidence>
<keyword evidence="7" id="KW-0732">Signal</keyword>
<evidence type="ECO:0000259" key="8">
    <source>
        <dbReference type="PROSITE" id="PS51007"/>
    </source>
</evidence>
<organism evidence="9 10">
    <name type="scientific">Sterolibacterium denitrificans</name>
    <dbReference type="NCBI Taxonomy" id="157592"/>
    <lineage>
        <taxon>Bacteria</taxon>
        <taxon>Pseudomonadati</taxon>
        <taxon>Pseudomonadota</taxon>
        <taxon>Betaproteobacteria</taxon>
        <taxon>Nitrosomonadales</taxon>
        <taxon>Sterolibacteriaceae</taxon>
        <taxon>Sterolibacterium</taxon>
    </lineage>
</organism>
<dbReference type="Proteomes" id="UP000242886">
    <property type="component" value="Chromosome SDENCHOL"/>
</dbReference>
<feature type="chain" id="PRO_5031275618" evidence="7">
    <location>
        <begin position="39"/>
        <end position="181"/>
    </location>
</feature>
<evidence type="ECO:0000256" key="7">
    <source>
        <dbReference type="SAM" id="SignalP"/>
    </source>
</evidence>
<dbReference type="PROSITE" id="PS51007">
    <property type="entry name" value="CYTC"/>
    <property type="match status" value="1"/>
</dbReference>
<dbReference type="Gene3D" id="1.10.760.10">
    <property type="entry name" value="Cytochrome c-like domain"/>
    <property type="match status" value="1"/>
</dbReference>
<evidence type="ECO:0000313" key="9">
    <source>
        <dbReference type="EMBL" id="SMB23179.1"/>
    </source>
</evidence>
<feature type="signal peptide" evidence="7">
    <location>
        <begin position="1"/>
        <end position="38"/>
    </location>
</feature>
<keyword evidence="3 6" id="KW-0479">Metal-binding</keyword>
<keyword evidence="2 6" id="KW-0349">Heme</keyword>
<dbReference type="EMBL" id="LT837803">
    <property type="protein sequence ID" value="SMB23179.1"/>
    <property type="molecule type" value="Genomic_DNA"/>
</dbReference>
<proteinExistence type="predicted"/>
<dbReference type="SUPFAM" id="SSF46626">
    <property type="entry name" value="Cytochrome c"/>
    <property type="match status" value="1"/>
</dbReference>
<protein>
    <submittedName>
        <fullName evidence="9">Cytochrome c5</fullName>
    </submittedName>
</protein>
<dbReference type="PANTHER" id="PTHR40942">
    <property type="match status" value="1"/>
</dbReference>
<dbReference type="GO" id="GO:0005506">
    <property type="term" value="F:iron ion binding"/>
    <property type="evidence" value="ECO:0007669"/>
    <property type="project" value="InterPro"/>
</dbReference>
<evidence type="ECO:0000256" key="3">
    <source>
        <dbReference type="ARBA" id="ARBA00022723"/>
    </source>
</evidence>
<dbReference type="GO" id="GO:0020037">
    <property type="term" value="F:heme binding"/>
    <property type="evidence" value="ECO:0007669"/>
    <property type="project" value="InterPro"/>
</dbReference>
<dbReference type="GO" id="GO:0009055">
    <property type="term" value="F:electron transfer activity"/>
    <property type="evidence" value="ECO:0007669"/>
    <property type="project" value="InterPro"/>
</dbReference>
<keyword evidence="10" id="KW-1185">Reference proteome</keyword>
<accession>A0A7Z7HQI0</accession>
<evidence type="ECO:0000256" key="5">
    <source>
        <dbReference type="ARBA" id="ARBA00023004"/>
    </source>
</evidence>
<keyword evidence="1" id="KW-0813">Transport</keyword>
<evidence type="ECO:0000256" key="2">
    <source>
        <dbReference type="ARBA" id="ARBA00022617"/>
    </source>
</evidence>
<gene>
    <name evidence="9" type="ORF">SDENCHOL_10785</name>
</gene>
<name>A0A7Z7HQI0_9PROT</name>
<dbReference type="PRINTS" id="PR00607">
    <property type="entry name" value="CYTCHROMECIE"/>
</dbReference>